<feature type="domain" description="DUF6534" evidence="2">
    <location>
        <begin position="201"/>
        <end position="279"/>
    </location>
</feature>
<evidence type="ECO:0000259" key="2">
    <source>
        <dbReference type="Pfam" id="PF20152"/>
    </source>
</evidence>
<keyword evidence="1" id="KW-1133">Transmembrane helix</keyword>
<comment type="caution">
    <text evidence="3">The sequence shown here is derived from an EMBL/GenBank/DDBJ whole genome shotgun (WGS) entry which is preliminary data.</text>
</comment>
<dbReference type="InterPro" id="IPR045339">
    <property type="entry name" value="DUF6534"/>
</dbReference>
<feature type="transmembrane region" description="Helical" evidence="1">
    <location>
        <begin position="126"/>
        <end position="147"/>
    </location>
</feature>
<feature type="transmembrane region" description="Helical" evidence="1">
    <location>
        <begin position="232"/>
        <end position="255"/>
    </location>
</feature>
<dbReference type="Pfam" id="PF20152">
    <property type="entry name" value="DUF6534"/>
    <property type="match status" value="1"/>
</dbReference>
<evidence type="ECO:0000313" key="4">
    <source>
        <dbReference type="Proteomes" id="UP001163846"/>
    </source>
</evidence>
<feature type="transmembrane region" description="Helical" evidence="1">
    <location>
        <begin position="261"/>
        <end position="282"/>
    </location>
</feature>
<keyword evidence="4" id="KW-1185">Reference proteome</keyword>
<gene>
    <name evidence="3" type="ORF">F5878DRAFT_634123</name>
</gene>
<keyword evidence="1" id="KW-0472">Membrane</keyword>
<sequence>MVASPLQQSNVEQLSAAALLSASWVNMALYGVELVLCAYCLGWRCHFPDDKVTLRLPNTLVLNGDSPWVKKQAPKSTSIGSKWFILLALLNDTLCTVALCLDTYYIVRQASETSMISNNRLWPTAVWIFTTSFATTLEQAYFLYRYWTISKNRIITSMLAALILCNFFFIFVIDAGFIPTSNNMLVLQKFDAPFVSAAIITIVDISLSLVLVWKLKSVKTTRLPTQRLLRKICIFVVGYGAITAVSSALMLVMWAVNVNGYLSIVYCLGRIYSLTVLCNFLFVSGWRDEAATAHLNDGFTSDLTGKANRLSGVLEELPQFKFTSHPGIELMNHNPPLYRTQPSSIQLNTITQKDVVAPSFSVDTL</sequence>
<feature type="transmembrane region" description="Helical" evidence="1">
    <location>
        <begin position="159"/>
        <end position="180"/>
    </location>
</feature>
<proteinExistence type="predicted"/>
<feature type="transmembrane region" description="Helical" evidence="1">
    <location>
        <begin position="192"/>
        <end position="212"/>
    </location>
</feature>
<dbReference type="EMBL" id="MU806845">
    <property type="protein sequence ID" value="KAJ3832823.1"/>
    <property type="molecule type" value="Genomic_DNA"/>
</dbReference>
<accession>A0AA38NY74</accession>
<dbReference type="Proteomes" id="UP001163846">
    <property type="component" value="Unassembled WGS sequence"/>
</dbReference>
<keyword evidence="1" id="KW-0812">Transmembrane</keyword>
<feature type="transmembrane region" description="Helical" evidence="1">
    <location>
        <begin position="16"/>
        <end position="41"/>
    </location>
</feature>
<dbReference type="AlphaFoldDB" id="A0AA38NY74"/>
<evidence type="ECO:0000313" key="3">
    <source>
        <dbReference type="EMBL" id="KAJ3832823.1"/>
    </source>
</evidence>
<name>A0AA38NY74_9AGAR</name>
<reference evidence="3" key="1">
    <citation type="submission" date="2022-08" db="EMBL/GenBank/DDBJ databases">
        <authorList>
            <consortium name="DOE Joint Genome Institute"/>
            <person name="Min B."/>
            <person name="Riley R."/>
            <person name="Sierra-Patev S."/>
            <person name="Naranjo-Ortiz M."/>
            <person name="Looney B."/>
            <person name="Konkel Z."/>
            <person name="Slot J.C."/>
            <person name="Sakamoto Y."/>
            <person name="Steenwyk J.L."/>
            <person name="Rokas A."/>
            <person name="Carro J."/>
            <person name="Camarero S."/>
            <person name="Ferreira P."/>
            <person name="Molpeceres G."/>
            <person name="Ruiz-Duenas F.J."/>
            <person name="Serrano A."/>
            <person name="Henrissat B."/>
            <person name="Drula E."/>
            <person name="Hughes K.W."/>
            <person name="Mata J.L."/>
            <person name="Ishikawa N.K."/>
            <person name="Vargas-Isla R."/>
            <person name="Ushijima S."/>
            <person name="Smith C.A."/>
            <person name="Ahrendt S."/>
            <person name="Andreopoulos W."/>
            <person name="He G."/>
            <person name="Labutti K."/>
            <person name="Lipzen A."/>
            <person name="Ng V."/>
            <person name="Sandor L."/>
            <person name="Barry K."/>
            <person name="Martinez A.T."/>
            <person name="Xiao Y."/>
            <person name="Gibbons J.G."/>
            <person name="Terashima K."/>
            <person name="Hibbett D.S."/>
            <person name="Grigoriev I.V."/>
        </authorList>
    </citation>
    <scope>NUCLEOTIDE SEQUENCE</scope>
    <source>
        <strain evidence="3">TFB9207</strain>
    </source>
</reference>
<feature type="transmembrane region" description="Helical" evidence="1">
    <location>
        <begin position="83"/>
        <end position="106"/>
    </location>
</feature>
<organism evidence="3 4">
    <name type="scientific">Lentinula raphanica</name>
    <dbReference type="NCBI Taxonomy" id="153919"/>
    <lineage>
        <taxon>Eukaryota</taxon>
        <taxon>Fungi</taxon>
        <taxon>Dikarya</taxon>
        <taxon>Basidiomycota</taxon>
        <taxon>Agaricomycotina</taxon>
        <taxon>Agaricomycetes</taxon>
        <taxon>Agaricomycetidae</taxon>
        <taxon>Agaricales</taxon>
        <taxon>Marasmiineae</taxon>
        <taxon>Omphalotaceae</taxon>
        <taxon>Lentinula</taxon>
    </lineage>
</organism>
<protein>
    <recommendedName>
        <fullName evidence="2">DUF6534 domain-containing protein</fullName>
    </recommendedName>
</protein>
<evidence type="ECO:0000256" key="1">
    <source>
        <dbReference type="SAM" id="Phobius"/>
    </source>
</evidence>